<protein>
    <submittedName>
        <fullName evidence="1">Serine protease</fullName>
    </submittedName>
</protein>
<keyword evidence="2" id="KW-1185">Reference proteome</keyword>
<dbReference type="SUPFAM" id="SSF50494">
    <property type="entry name" value="Trypsin-like serine proteases"/>
    <property type="match status" value="1"/>
</dbReference>
<keyword evidence="1" id="KW-0645">Protease</keyword>
<dbReference type="EMBL" id="RQXV01000008">
    <property type="protein sequence ID" value="RRC98328.1"/>
    <property type="molecule type" value="Genomic_DNA"/>
</dbReference>
<dbReference type="GO" id="GO:0008233">
    <property type="term" value="F:peptidase activity"/>
    <property type="evidence" value="ECO:0007669"/>
    <property type="project" value="UniProtKB-KW"/>
</dbReference>
<accession>A0A3P1SMF0</accession>
<reference evidence="1 2" key="1">
    <citation type="submission" date="2018-11" db="EMBL/GenBank/DDBJ databases">
        <title>The draft genome sequence of Amphritea balenae JAMM 1525T.</title>
        <authorList>
            <person name="Fang Z."/>
            <person name="Zhang Y."/>
            <person name="Han X."/>
        </authorList>
    </citation>
    <scope>NUCLEOTIDE SEQUENCE [LARGE SCALE GENOMIC DNA]</scope>
    <source>
        <strain evidence="1 2">JAMM 1525</strain>
    </source>
</reference>
<dbReference type="OrthoDB" id="7191282at2"/>
<dbReference type="GO" id="GO:0006508">
    <property type="term" value="P:proteolysis"/>
    <property type="evidence" value="ECO:0007669"/>
    <property type="project" value="UniProtKB-KW"/>
</dbReference>
<dbReference type="Proteomes" id="UP000267535">
    <property type="component" value="Unassembled WGS sequence"/>
</dbReference>
<keyword evidence="1" id="KW-0378">Hydrolase</keyword>
<dbReference type="InterPro" id="IPR009003">
    <property type="entry name" value="Peptidase_S1_PA"/>
</dbReference>
<proteinExistence type="predicted"/>
<dbReference type="RefSeq" id="WP_124926909.1">
    <property type="nucleotide sequence ID" value="NZ_BMOH01000007.1"/>
</dbReference>
<dbReference type="Gene3D" id="2.40.10.10">
    <property type="entry name" value="Trypsin-like serine proteases"/>
    <property type="match status" value="1"/>
</dbReference>
<comment type="caution">
    <text evidence="1">The sequence shown here is derived from an EMBL/GenBank/DDBJ whole genome shotgun (WGS) entry which is preliminary data.</text>
</comment>
<evidence type="ECO:0000313" key="2">
    <source>
        <dbReference type="Proteomes" id="UP000267535"/>
    </source>
</evidence>
<dbReference type="InterPro" id="IPR043504">
    <property type="entry name" value="Peptidase_S1_PA_chymotrypsin"/>
</dbReference>
<gene>
    <name evidence="1" type="ORF">EHS89_14665</name>
</gene>
<sequence>MGQESVSNESSDDQRYPLNVELPSLKSLFIEMFFDEQLLSTGTATLVSNDRDSHCTLITNRHNVTGRHQDTGECLSKTLGIPNKIIIHFHKPGKNIGSWKKIELPLYREDGSPFWIEHPTLGTDADIVALNLKWGSDVLKLPYYLKLDLDRVGMVISPAEPVSVIGFPFGLSTSGKLPVWATGFLAQELGLVTKENPTFLIDCRTRQGQSGSPVIAFRTSGHRSVKDGRVSASISGNIAWEFLGIYAGRVNSESDLGKVWHVSAIEELLEAADQDMKNRQVNVISE</sequence>
<organism evidence="1 2">
    <name type="scientific">Amphritea balenae</name>
    <dbReference type="NCBI Taxonomy" id="452629"/>
    <lineage>
        <taxon>Bacteria</taxon>
        <taxon>Pseudomonadati</taxon>
        <taxon>Pseudomonadota</taxon>
        <taxon>Gammaproteobacteria</taxon>
        <taxon>Oceanospirillales</taxon>
        <taxon>Oceanospirillaceae</taxon>
        <taxon>Amphritea</taxon>
    </lineage>
</organism>
<dbReference type="AlphaFoldDB" id="A0A3P1SMF0"/>
<evidence type="ECO:0000313" key="1">
    <source>
        <dbReference type="EMBL" id="RRC98328.1"/>
    </source>
</evidence>
<name>A0A3P1SMF0_9GAMM</name>